<dbReference type="SUPFAM" id="SSF50978">
    <property type="entry name" value="WD40 repeat-like"/>
    <property type="match status" value="2"/>
</dbReference>
<dbReference type="PROSITE" id="PS50294">
    <property type="entry name" value="WD_REPEATS_REGION"/>
    <property type="match status" value="7"/>
</dbReference>
<dbReference type="Gene3D" id="3.40.50.300">
    <property type="entry name" value="P-loop containing nucleotide triphosphate hydrolases"/>
    <property type="match status" value="1"/>
</dbReference>
<dbReference type="InterPro" id="IPR020472">
    <property type="entry name" value="WD40_PAC1"/>
</dbReference>
<sequence length="1332" mass="149769">AQMHPYANIAWSVLSILEKQRKRDKAIDELVKVVDDTYVFIGESKDLFNVDPHRSAGDTLLKQATECGYFIQHYTQDEKFFKRTAKNIFRDIDAKVQEFKNNFAKLKLAFHEREAVQTELIVMKILEIVQNTGININLVGMPYLGKASFRPEKGCLSGTRSEILESVTQWVIRPISRGGGTLFWLTGFPGSGKSAIAHTIAARFSSGERLGGSFVFDQSDTDRQKAEAVFCKLSQDMMVLSSEWKLALGRAIERSPDLRQTPSVRRQFEELILRPSREMTFIGPILIVIDALDECGGDPTERAELFHILANRLSELPSNFRVFLTSRPEKEIVELFDGRSGIERLDLRTIPPGSVDHDIAIYYRSRLRSHLGELDAAWMGDEWVQELTERSEGLFQWAFTACEFLLVDGYDRVERLQSLLNNPELRGIDKLYKALLDRIFKITDESDGRLPQFRSVLGRVLCVRNPLPMSDLAALRGPDEKPAATMTFVRPMTVILNGTDSLEEPVKALHTSFRDFLFTRERSGMYHVDVRSQEDSLARACLTILNRELKFNISRSQTSYICLETPESDSHPEPITYIPGYLDYCSRFWSSHLVKASWTPDLKNLLHTFVKHNFLFWLELLSFTRQIYVARRSMRSLTEFTSGHDSELGNFGRDAEKFIDAFADVMLQSPPHIYISALPFAPEDSLVSQLYSPLFSRTLRITQNKQRSWTALERTFGQRGDMRSKEIKSMAYSPDGSILVLVTADFDVSFWDPETGQFLFTLLDDERHRPFNVDISPDGKYVGVGTIDGTITVWSLSNRTLIWGPTAVGEGSVECLRFSHDSQNLWAGTRSGYAGAWKADSGMTIVPVQPTTVAFSPDENRLAIGYVSGQVYLWDVKSGQHFAIASAEAKHENYVSSLCFSPDGGLLVSSSWDLQIRLWDGITGLPIGNPLATQGVGDRDVLVSPSGKYIACGANNGTVGVWDLASTFFTATSDLSIRRYKIETEAEIGTAMYGHSGQINHILLSPSGDQIASCSHDKTVRIWDPNTGLLLGVPLMGHTDEVFSVDFQQDGSRLLSCSRDKSIRIWDLGTWNLSGDPLLGHTDMVFCAKFYHEGRRIISGSYDCTVCIWDAKTSTMIGEPLATHQSPIWTIAISPAEDIVVSGSYNGEIILWDLNDSSLEGPRSIRHGQDIVRSLSFSADGKHILSASHDGTICLWEVQTGRMIGTPWERHGSGVAHAHFVNDGECILSSSYDGMVRVWDIESKRNGFDRTTELQESFPQIDDDGWVHSNGKLEERKLLFWIPPSHRSTFMWNRCRKLIGADSTIIDFSLFEHGENWLECYTPSSSSLEVIS</sequence>
<gene>
    <name evidence="5" type="ORF">SISNIDRAFT_413608</name>
</gene>
<evidence type="ECO:0000313" key="6">
    <source>
        <dbReference type="Proteomes" id="UP000076722"/>
    </source>
</evidence>
<feature type="repeat" description="WD" evidence="3">
    <location>
        <begin position="1035"/>
        <end position="1068"/>
    </location>
</feature>
<feature type="repeat" description="WD" evidence="3">
    <location>
        <begin position="1208"/>
        <end position="1243"/>
    </location>
</feature>
<dbReference type="STRING" id="1314777.A0A164SSS6"/>
<evidence type="ECO:0000256" key="2">
    <source>
        <dbReference type="ARBA" id="ARBA00022737"/>
    </source>
</evidence>
<dbReference type="SMART" id="SM00320">
    <property type="entry name" value="WD40"/>
    <property type="match status" value="12"/>
</dbReference>
<feature type="non-terminal residue" evidence="5">
    <location>
        <position position="1"/>
    </location>
</feature>
<dbReference type="EMBL" id="KV419413">
    <property type="protein sequence ID" value="KZS91769.1"/>
    <property type="molecule type" value="Genomic_DNA"/>
</dbReference>
<evidence type="ECO:0000256" key="3">
    <source>
        <dbReference type="PROSITE-ProRule" id="PRU00221"/>
    </source>
</evidence>
<dbReference type="Proteomes" id="UP000076722">
    <property type="component" value="Unassembled WGS sequence"/>
</dbReference>
<dbReference type="Gene3D" id="2.130.10.10">
    <property type="entry name" value="YVTN repeat-like/Quinoprotein amine dehydrogenase"/>
    <property type="match status" value="4"/>
</dbReference>
<dbReference type="CDD" id="cd00200">
    <property type="entry name" value="WD40"/>
    <property type="match status" value="1"/>
</dbReference>
<feature type="repeat" description="WD" evidence="3">
    <location>
        <begin position="941"/>
        <end position="972"/>
    </location>
</feature>
<feature type="repeat" description="WD" evidence="3">
    <location>
        <begin position="1121"/>
        <end position="1162"/>
    </location>
</feature>
<dbReference type="InterPro" id="IPR050349">
    <property type="entry name" value="WD_LIS1/nudF_dynein_reg"/>
</dbReference>
<name>A0A164SSS6_9AGAM</name>
<dbReference type="Pfam" id="PF24883">
    <property type="entry name" value="NPHP3_N"/>
    <property type="match status" value="1"/>
</dbReference>
<dbReference type="InterPro" id="IPR056884">
    <property type="entry name" value="NPHP3-like_N"/>
</dbReference>
<feature type="repeat" description="WD" evidence="3">
    <location>
        <begin position="992"/>
        <end position="1033"/>
    </location>
</feature>
<dbReference type="PROSITE" id="PS00678">
    <property type="entry name" value="WD_REPEATS_1"/>
    <property type="match status" value="5"/>
</dbReference>
<dbReference type="PROSITE" id="PS50082">
    <property type="entry name" value="WD_REPEATS_2"/>
    <property type="match status" value="11"/>
</dbReference>
<feature type="repeat" description="WD" evidence="3">
    <location>
        <begin position="763"/>
        <end position="798"/>
    </location>
</feature>
<dbReference type="InterPro" id="IPR001680">
    <property type="entry name" value="WD40_rpt"/>
</dbReference>
<feature type="repeat" description="WD" evidence="3">
    <location>
        <begin position="888"/>
        <end position="920"/>
    </location>
</feature>
<feature type="repeat" description="WD" evidence="3">
    <location>
        <begin position="851"/>
        <end position="884"/>
    </location>
</feature>
<dbReference type="Pfam" id="PF00400">
    <property type="entry name" value="WD40"/>
    <property type="match status" value="10"/>
</dbReference>
<dbReference type="InterPro" id="IPR027417">
    <property type="entry name" value="P-loop_NTPase"/>
</dbReference>
<keyword evidence="1 3" id="KW-0853">WD repeat</keyword>
<evidence type="ECO:0000313" key="5">
    <source>
        <dbReference type="EMBL" id="KZS91769.1"/>
    </source>
</evidence>
<protein>
    <recommendedName>
        <fullName evidence="4">Nephrocystin 3-like N-terminal domain-containing protein</fullName>
    </recommendedName>
</protein>
<reference evidence="5 6" key="1">
    <citation type="journal article" date="2016" name="Mol. Biol. Evol.">
        <title>Comparative Genomics of Early-Diverging Mushroom-Forming Fungi Provides Insights into the Origins of Lignocellulose Decay Capabilities.</title>
        <authorList>
            <person name="Nagy L.G."/>
            <person name="Riley R."/>
            <person name="Tritt A."/>
            <person name="Adam C."/>
            <person name="Daum C."/>
            <person name="Floudas D."/>
            <person name="Sun H."/>
            <person name="Yadav J.S."/>
            <person name="Pangilinan J."/>
            <person name="Larsson K.H."/>
            <person name="Matsuura K."/>
            <person name="Barry K."/>
            <person name="Labutti K."/>
            <person name="Kuo R."/>
            <person name="Ohm R.A."/>
            <person name="Bhattacharya S.S."/>
            <person name="Shirouzu T."/>
            <person name="Yoshinaga Y."/>
            <person name="Martin F.M."/>
            <person name="Grigoriev I.V."/>
            <person name="Hibbett D.S."/>
        </authorList>
    </citation>
    <scope>NUCLEOTIDE SEQUENCE [LARGE SCALE GENOMIC DNA]</scope>
    <source>
        <strain evidence="5 6">HHB9708</strain>
    </source>
</reference>
<dbReference type="InterPro" id="IPR015943">
    <property type="entry name" value="WD40/YVTN_repeat-like_dom_sf"/>
</dbReference>
<feature type="domain" description="Nephrocystin 3-like N-terminal" evidence="4">
    <location>
        <begin position="161"/>
        <end position="327"/>
    </location>
</feature>
<dbReference type="SUPFAM" id="SSF52540">
    <property type="entry name" value="P-loop containing nucleoside triphosphate hydrolases"/>
    <property type="match status" value="1"/>
</dbReference>
<proteinExistence type="predicted"/>
<organism evidence="5 6">
    <name type="scientific">Sistotremastrum niveocremeum HHB9708</name>
    <dbReference type="NCBI Taxonomy" id="1314777"/>
    <lineage>
        <taxon>Eukaryota</taxon>
        <taxon>Fungi</taxon>
        <taxon>Dikarya</taxon>
        <taxon>Basidiomycota</taxon>
        <taxon>Agaricomycotina</taxon>
        <taxon>Agaricomycetes</taxon>
        <taxon>Sistotremastrales</taxon>
        <taxon>Sistotremastraceae</taxon>
        <taxon>Sertulicium</taxon>
        <taxon>Sertulicium niveocremeum</taxon>
    </lineage>
</organism>
<accession>A0A164SSS6</accession>
<feature type="repeat" description="WD" evidence="3">
    <location>
        <begin position="1078"/>
        <end position="1119"/>
    </location>
</feature>
<dbReference type="PANTHER" id="PTHR44129">
    <property type="entry name" value="WD REPEAT-CONTAINING PROTEIN POP1"/>
    <property type="match status" value="1"/>
</dbReference>
<evidence type="ECO:0000256" key="1">
    <source>
        <dbReference type="ARBA" id="ARBA00022574"/>
    </source>
</evidence>
<keyword evidence="6" id="KW-1185">Reference proteome</keyword>
<dbReference type="InterPro" id="IPR019775">
    <property type="entry name" value="WD40_repeat_CS"/>
</dbReference>
<feature type="repeat" description="WD" evidence="3">
    <location>
        <begin position="720"/>
        <end position="761"/>
    </location>
</feature>
<dbReference type="PRINTS" id="PR00320">
    <property type="entry name" value="GPROTEINBRPT"/>
</dbReference>
<dbReference type="OrthoDB" id="2658414at2759"/>
<feature type="repeat" description="WD" evidence="3">
    <location>
        <begin position="1165"/>
        <end position="1206"/>
    </location>
</feature>
<keyword evidence="2" id="KW-0677">Repeat</keyword>
<evidence type="ECO:0000259" key="4">
    <source>
        <dbReference type="Pfam" id="PF24883"/>
    </source>
</evidence>
<dbReference type="InterPro" id="IPR036322">
    <property type="entry name" value="WD40_repeat_dom_sf"/>
</dbReference>